<comment type="similarity">
    <text evidence="1 8">Belongs to the class-I aminoacyl-tRNA synthetase family.</text>
</comment>
<dbReference type="InterPro" id="IPR002305">
    <property type="entry name" value="aa-tRNA-synth_Ic"/>
</dbReference>
<feature type="compositionally biased region" description="Acidic residues" evidence="9">
    <location>
        <begin position="625"/>
        <end position="635"/>
    </location>
</feature>
<evidence type="ECO:0000313" key="10">
    <source>
        <dbReference type="EMBL" id="KZM19671.1"/>
    </source>
</evidence>
<organism evidence="10 11">
    <name type="scientific">Didymella rabiei</name>
    <name type="common">Chickpea ascochyta blight fungus</name>
    <name type="synonym">Mycosphaerella rabiei</name>
    <dbReference type="NCBI Taxonomy" id="5454"/>
    <lineage>
        <taxon>Eukaryota</taxon>
        <taxon>Fungi</taxon>
        <taxon>Dikarya</taxon>
        <taxon>Ascomycota</taxon>
        <taxon>Pezizomycotina</taxon>
        <taxon>Dothideomycetes</taxon>
        <taxon>Pleosporomycetidae</taxon>
        <taxon>Pleosporales</taxon>
        <taxon>Pleosporineae</taxon>
        <taxon>Didymellaceae</taxon>
        <taxon>Ascochyta</taxon>
    </lineage>
</organism>
<evidence type="ECO:0000256" key="7">
    <source>
        <dbReference type="ARBA" id="ARBA00048248"/>
    </source>
</evidence>
<dbReference type="OrthoDB" id="337870at2759"/>
<dbReference type="FunFam" id="1.10.240.10:FF:000001">
    <property type="entry name" value="Tyrosine--tRNA ligase"/>
    <property type="match status" value="1"/>
</dbReference>
<dbReference type="Proteomes" id="UP000076837">
    <property type="component" value="Unassembled WGS sequence"/>
</dbReference>
<dbReference type="Gene3D" id="3.40.50.620">
    <property type="entry name" value="HUPs"/>
    <property type="match status" value="1"/>
</dbReference>
<dbReference type="STRING" id="5454.A0A162XTD1"/>
<sequence>MHAQTRQGGDVHEQVRSSSEKPSHRPLVTFEKEVAFRARAIDSNVDAQTAVAAAAVRLSTMHKGSRQAEWEENASKIRAGAQQSMLKLLEERGFVKDVAGGRQTLDWLLTEKRIGVYVGVDPTAPSLHVGHLLPLMALYWMYLHGYYTVSLLGGGTVQIGDPSGRATARSRQGADVQSMNIESIRRQLDKLWTHVKCLGIKHHYSPEVSRKQDILNNRTWLEKLSAVELMRDLGSGMRLGTMLSRDSVKLRMESGEGMAISEFSYPLFQAYDWWSMYQNKGVQMQIGGSDQYGNICAGMDAVSHMRKLRRLNSSQQDEEDPRIAAYGLTTPLLTTASGEKFGKSAGNAVWLDKTMMNSFDLYQYFMRTADADVERYLKLFTFLPLDQISLLVEQQRKDASKRTAQHILAKEIVELAHGATEAKKAETAHKEAFSHGTNTFSLGALRKTLGTADSNSGLGAQKEKLSKFDIELLEYKRAYAASSTTQPTSGTSVPPSASQSKQESVVTLPLSLLTPGSFPRVLHAAGLATTKSEAHRLIAKKGAYVVLPNSGSVEAPTALKWMTIEASSIANPRHFLIDFEALVLRSGKSKIQVVRVVSDEQFETQALETEGKVDGEQAERKLEEEATDDIAEEEGTSAAKSEAAAKTSTGESVPFQPS</sequence>
<evidence type="ECO:0000256" key="4">
    <source>
        <dbReference type="ARBA" id="ARBA00022840"/>
    </source>
</evidence>
<dbReference type="FunFam" id="3.40.50.620:FF:000227">
    <property type="entry name" value="Tyrosine--tRNA ligase"/>
    <property type="match status" value="1"/>
</dbReference>
<dbReference type="PANTHER" id="PTHR11766:SF0">
    <property type="entry name" value="TYROSINE--TRNA LIGASE, MITOCHONDRIAL"/>
    <property type="match status" value="1"/>
</dbReference>
<dbReference type="NCBIfam" id="TIGR00234">
    <property type="entry name" value="tyrS"/>
    <property type="match status" value="1"/>
</dbReference>
<dbReference type="InterPro" id="IPR024088">
    <property type="entry name" value="Tyr-tRNA-ligase_bac-type"/>
</dbReference>
<dbReference type="EMBL" id="JYNV01000290">
    <property type="protein sequence ID" value="KZM19671.1"/>
    <property type="molecule type" value="Genomic_DNA"/>
</dbReference>
<dbReference type="Gene3D" id="1.10.240.10">
    <property type="entry name" value="Tyrosyl-Transfer RNA Synthetase"/>
    <property type="match status" value="1"/>
</dbReference>
<evidence type="ECO:0000256" key="5">
    <source>
        <dbReference type="ARBA" id="ARBA00022917"/>
    </source>
</evidence>
<reference evidence="10 11" key="1">
    <citation type="journal article" date="2016" name="Sci. Rep.">
        <title>Draft genome sequencing and secretome analysis of fungal phytopathogen Ascochyta rabiei provides insight into the necrotrophic effector repertoire.</title>
        <authorList>
            <person name="Verma S."/>
            <person name="Gazara R.K."/>
            <person name="Nizam S."/>
            <person name="Parween S."/>
            <person name="Chattopadhyay D."/>
            <person name="Verma P.K."/>
        </authorList>
    </citation>
    <scope>NUCLEOTIDE SEQUENCE [LARGE SCALE GENOMIC DNA]</scope>
    <source>
        <strain evidence="10 11">ArDII</strain>
    </source>
</reference>
<evidence type="ECO:0000313" key="11">
    <source>
        <dbReference type="Proteomes" id="UP000076837"/>
    </source>
</evidence>
<feature type="compositionally biased region" description="Basic and acidic residues" evidence="9">
    <location>
        <begin position="609"/>
        <end position="624"/>
    </location>
</feature>
<dbReference type="GO" id="GO:0003723">
    <property type="term" value="F:RNA binding"/>
    <property type="evidence" value="ECO:0007669"/>
    <property type="project" value="InterPro"/>
</dbReference>
<keyword evidence="2 8" id="KW-0436">Ligase</keyword>
<evidence type="ECO:0000256" key="1">
    <source>
        <dbReference type="ARBA" id="ARBA00005594"/>
    </source>
</evidence>
<evidence type="ECO:0000256" key="8">
    <source>
        <dbReference type="RuleBase" id="RU361234"/>
    </source>
</evidence>
<dbReference type="GO" id="GO:0006437">
    <property type="term" value="P:tyrosyl-tRNA aminoacylation"/>
    <property type="evidence" value="ECO:0007669"/>
    <property type="project" value="InterPro"/>
</dbReference>
<name>A0A162XTD1_DIDRA</name>
<comment type="caution">
    <text evidence="10">The sequence shown here is derived from an EMBL/GenBank/DDBJ whole genome shotgun (WGS) entry which is preliminary data.</text>
</comment>
<dbReference type="PRINTS" id="PR01040">
    <property type="entry name" value="TRNASYNTHTYR"/>
</dbReference>
<dbReference type="PANTHER" id="PTHR11766">
    <property type="entry name" value="TYROSYL-TRNA SYNTHETASE"/>
    <property type="match status" value="1"/>
</dbReference>
<evidence type="ECO:0000256" key="6">
    <source>
        <dbReference type="ARBA" id="ARBA00023146"/>
    </source>
</evidence>
<dbReference type="GO" id="GO:0005829">
    <property type="term" value="C:cytosol"/>
    <property type="evidence" value="ECO:0007669"/>
    <property type="project" value="TreeGrafter"/>
</dbReference>
<dbReference type="AlphaFoldDB" id="A0A162XTD1"/>
<dbReference type="InterPro" id="IPR002307">
    <property type="entry name" value="Tyr-tRNA-ligase"/>
</dbReference>
<evidence type="ECO:0000256" key="3">
    <source>
        <dbReference type="ARBA" id="ARBA00022741"/>
    </source>
</evidence>
<dbReference type="GO" id="GO:0004831">
    <property type="term" value="F:tyrosine-tRNA ligase activity"/>
    <property type="evidence" value="ECO:0007669"/>
    <property type="project" value="UniProtKB-EC"/>
</dbReference>
<keyword evidence="3 8" id="KW-0547">Nucleotide-binding</keyword>
<dbReference type="SUPFAM" id="SSF52374">
    <property type="entry name" value="Nucleotidylyl transferase"/>
    <property type="match status" value="1"/>
</dbReference>
<accession>A0A162XTD1</accession>
<feature type="compositionally biased region" description="Low complexity" evidence="9">
    <location>
        <begin position="636"/>
        <end position="650"/>
    </location>
</feature>
<dbReference type="InterPro" id="IPR014729">
    <property type="entry name" value="Rossmann-like_a/b/a_fold"/>
</dbReference>
<keyword evidence="6 8" id="KW-0030">Aminoacyl-tRNA synthetase</keyword>
<dbReference type="Pfam" id="PF00579">
    <property type="entry name" value="tRNA-synt_1b"/>
    <property type="match status" value="1"/>
</dbReference>
<keyword evidence="4 8" id="KW-0067">ATP-binding</keyword>
<dbReference type="Pfam" id="PF16714">
    <property type="entry name" value="TyrRSs_C"/>
    <property type="match status" value="1"/>
</dbReference>
<dbReference type="CDD" id="cd00805">
    <property type="entry name" value="TyrRS_core"/>
    <property type="match status" value="1"/>
</dbReference>
<keyword evidence="5 8" id="KW-0648">Protein biosynthesis</keyword>
<keyword evidence="11" id="KW-1185">Reference proteome</keyword>
<dbReference type="GO" id="GO:0005739">
    <property type="term" value="C:mitochondrion"/>
    <property type="evidence" value="ECO:0007669"/>
    <property type="project" value="TreeGrafter"/>
</dbReference>
<feature type="compositionally biased region" description="Basic and acidic residues" evidence="9">
    <location>
        <begin position="9"/>
        <end position="23"/>
    </location>
</feature>
<proteinExistence type="inferred from homology"/>
<dbReference type="GO" id="GO:0005524">
    <property type="term" value="F:ATP binding"/>
    <property type="evidence" value="ECO:0007669"/>
    <property type="project" value="UniProtKB-KW"/>
</dbReference>
<feature type="region of interest" description="Disordered" evidence="9">
    <location>
        <begin position="1"/>
        <end position="26"/>
    </location>
</feature>
<gene>
    <name evidence="10" type="ORF">ST47_g8955</name>
</gene>
<protein>
    <recommendedName>
        <fullName evidence="8">Tyrosine--tRNA ligase</fullName>
        <ecNumber evidence="8">6.1.1.1</ecNumber>
    </recommendedName>
    <alternativeName>
        <fullName evidence="8">Tyrosyl-tRNA synthetase</fullName>
    </alternativeName>
</protein>
<dbReference type="EC" id="6.1.1.1" evidence="8"/>
<dbReference type="InterPro" id="IPR032005">
    <property type="entry name" value="TyrRSs_C"/>
</dbReference>
<dbReference type="PROSITE" id="PS00178">
    <property type="entry name" value="AA_TRNA_LIGASE_I"/>
    <property type="match status" value="1"/>
</dbReference>
<feature type="region of interest" description="Disordered" evidence="9">
    <location>
        <begin position="608"/>
        <end position="658"/>
    </location>
</feature>
<comment type="catalytic activity">
    <reaction evidence="7 8">
        <text>tRNA(Tyr) + L-tyrosine + ATP = L-tyrosyl-tRNA(Tyr) + AMP + diphosphate + H(+)</text>
        <dbReference type="Rhea" id="RHEA:10220"/>
        <dbReference type="Rhea" id="RHEA-COMP:9706"/>
        <dbReference type="Rhea" id="RHEA-COMP:9707"/>
        <dbReference type="ChEBI" id="CHEBI:15378"/>
        <dbReference type="ChEBI" id="CHEBI:30616"/>
        <dbReference type="ChEBI" id="CHEBI:33019"/>
        <dbReference type="ChEBI" id="CHEBI:58315"/>
        <dbReference type="ChEBI" id="CHEBI:78442"/>
        <dbReference type="ChEBI" id="CHEBI:78536"/>
        <dbReference type="ChEBI" id="CHEBI:456215"/>
        <dbReference type="EC" id="6.1.1.1"/>
    </reaction>
</comment>
<evidence type="ECO:0000256" key="2">
    <source>
        <dbReference type="ARBA" id="ARBA00022598"/>
    </source>
</evidence>
<evidence type="ECO:0000256" key="9">
    <source>
        <dbReference type="SAM" id="MobiDB-lite"/>
    </source>
</evidence>
<dbReference type="InterPro" id="IPR001412">
    <property type="entry name" value="aa-tRNA-synth_I_CS"/>
</dbReference>